<evidence type="ECO:0000256" key="1">
    <source>
        <dbReference type="SAM" id="Phobius"/>
    </source>
</evidence>
<evidence type="ECO:0000313" key="6">
    <source>
        <dbReference type="EMBL" id="CAB4952794.1"/>
    </source>
</evidence>
<keyword evidence="1" id="KW-0812">Transmembrane</keyword>
<name>A0A6J7M109_9ZZZZ</name>
<evidence type="ECO:0000313" key="4">
    <source>
        <dbReference type="EMBL" id="CAB4833520.1"/>
    </source>
</evidence>
<evidence type="ECO:0000313" key="2">
    <source>
        <dbReference type="EMBL" id="CAB4365790.1"/>
    </source>
</evidence>
<evidence type="ECO:0000313" key="7">
    <source>
        <dbReference type="EMBL" id="CAB4974760.1"/>
    </source>
</evidence>
<evidence type="ECO:0000313" key="3">
    <source>
        <dbReference type="EMBL" id="CAB4743236.1"/>
    </source>
</evidence>
<dbReference type="EMBL" id="CAFBOL010000006">
    <property type="protein sequence ID" value="CAB4974760.1"/>
    <property type="molecule type" value="Genomic_DNA"/>
</dbReference>
<organism evidence="7">
    <name type="scientific">freshwater metagenome</name>
    <dbReference type="NCBI Taxonomy" id="449393"/>
    <lineage>
        <taxon>unclassified sequences</taxon>
        <taxon>metagenomes</taxon>
        <taxon>ecological metagenomes</taxon>
    </lineage>
</organism>
<dbReference type="AlphaFoldDB" id="A0A6J7M109"/>
<sequence>MAGYVKRPNRLRPWSAVPAETSILDNVRDDVVTKLHFMVLINIRWLILVNIHFMVLVLIQFNRHCPW</sequence>
<dbReference type="EMBL" id="CAEZYF010000028">
    <property type="protein sequence ID" value="CAB4743236.1"/>
    <property type="molecule type" value="Genomic_DNA"/>
</dbReference>
<reference evidence="7" key="1">
    <citation type="submission" date="2020-05" db="EMBL/GenBank/DDBJ databases">
        <authorList>
            <person name="Chiriac C."/>
            <person name="Salcher M."/>
            <person name="Ghai R."/>
            <person name="Kavagutti S V."/>
        </authorList>
    </citation>
    <scope>NUCLEOTIDE SEQUENCE</scope>
</reference>
<protein>
    <submittedName>
        <fullName evidence="7">Unannotated protein</fullName>
    </submittedName>
</protein>
<keyword evidence="1" id="KW-1133">Transmembrane helix</keyword>
<evidence type="ECO:0000313" key="5">
    <source>
        <dbReference type="EMBL" id="CAB4846276.1"/>
    </source>
</evidence>
<proteinExistence type="predicted"/>
<dbReference type="EMBL" id="CAFBMT010000025">
    <property type="protein sequence ID" value="CAB4952794.1"/>
    <property type="molecule type" value="Genomic_DNA"/>
</dbReference>
<feature type="transmembrane region" description="Helical" evidence="1">
    <location>
        <begin position="35"/>
        <end position="59"/>
    </location>
</feature>
<dbReference type="EMBL" id="CAESGF010000048">
    <property type="protein sequence ID" value="CAB4365790.1"/>
    <property type="molecule type" value="Genomic_DNA"/>
</dbReference>
<dbReference type="EMBL" id="CAFAAV010000227">
    <property type="protein sequence ID" value="CAB4833520.1"/>
    <property type="molecule type" value="Genomic_DNA"/>
</dbReference>
<gene>
    <name evidence="3" type="ORF">UFOPK2656_03052</name>
    <name evidence="4" type="ORF">UFOPK3099_02358</name>
    <name evidence="5" type="ORF">UFOPK3267_00179</name>
    <name evidence="6" type="ORF">UFOPK3651_02969</name>
    <name evidence="7" type="ORF">UFOPK3931_00419</name>
    <name evidence="2" type="ORF">UFOPK4189_03531</name>
</gene>
<accession>A0A6J7M109</accession>
<keyword evidence="1" id="KW-0472">Membrane</keyword>
<dbReference type="EMBL" id="CAFBIY010000005">
    <property type="protein sequence ID" value="CAB4846276.1"/>
    <property type="molecule type" value="Genomic_DNA"/>
</dbReference>